<reference evidence="2" key="1">
    <citation type="submission" date="2019-03" db="EMBL/GenBank/DDBJ databases">
        <authorList>
            <consortium name="Pathogen Informatics"/>
        </authorList>
    </citation>
    <scope>NUCLEOTIDE SEQUENCE</scope>
    <source>
        <strain evidence="2">5012STDY7626362</strain>
    </source>
</reference>
<organism evidence="2">
    <name type="scientific">Klebsiella pneumoniae</name>
    <dbReference type="NCBI Taxonomy" id="573"/>
    <lineage>
        <taxon>Bacteria</taxon>
        <taxon>Pseudomonadati</taxon>
        <taxon>Pseudomonadota</taxon>
        <taxon>Gammaproteobacteria</taxon>
        <taxon>Enterobacterales</taxon>
        <taxon>Enterobacteriaceae</taxon>
        <taxon>Klebsiella/Raoultella group</taxon>
        <taxon>Klebsiella</taxon>
        <taxon>Klebsiella pneumoniae complex</taxon>
    </lineage>
</organism>
<evidence type="ECO:0000313" key="2">
    <source>
        <dbReference type="EMBL" id="VGM45274.1"/>
    </source>
</evidence>
<proteinExistence type="predicted"/>
<accession>A0A486V3M3</accession>
<dbReference type="EMBL" id="CAAHDH010000001">
    <property type="protein sequence ID" value="VGM45274.1"/>
    <property type="molecule type" value="Genomic_DNA"/>
</dbReference>
<dbReference type="AlphaFoldDB" id="A0A486V3M3"/>
<protein>
    <submittedName>
        <fullName evidence="2">Filamentous hemagglutinin family protein</fullName>
    </submittedName>
</protein>
<gene>
    <name evidence="2" type="ORF">SAMEA4873563_02271</name>
</gene>
<sequence length="67" mass="7049">MTTTTTRRTASVVAWATPSSPGRGQGSLIVSRDKMTSDNQKQDVAGLSRDAEHTSGSLSPVSDKEKA</sequence>
<evidence type="ECO:0000256" key="1">
    <source>
        <dbReference type="SAM" id="MobiDB-lite"/>
    </source>
</evidence>
<feature type="region of interest" description="Disordered" evidence="1">
    <location>
        <begin position="1"/>
        <end position="67"/>
    </location>
</feature>
<name>A0A486V3M3_KLEPN</name>